<protein>
    <submittedName>
        <fullName evidence="2">Uncharacterized protein</fullName>
    </submittedName>
</protein>
<evidence type="ECO:0000313" key="3">
    <source>
        <dbReference type="Proteomes" id="UP000193228"/>
    </source>
</evidence>
<dbReference type="AlphaFoldDB" id="A0A1X7M5R8"/>
<name>A0A1X7M5R8_9BURK</name>
<dbReference type="STRING" id="1515439.SAMN06265784_12082"/>
<dbReference type="OrthoDB" id="1921264at2"/>
<dbReference type="Proteomes" id="UP000193228">
    <property type="component" value="Unassembled WGS sequence"/>
</dbReference>
<dbReference type="EMBL" id="FXAT01000020">
    <property type="protein sequence ID" value="SMG61300.1"/>
    <property type="molecule type" value="Genomic_DNA"/>
</dbReference>
<reference evidence="3" key="1">
    <citation type="submission" date="2017-04" db="EMBL/GenBank/DDBJ databases">
        <authorList>
            <person name="Varghese N."/>
            <person name="Submissions S."/>
        </authorList>
    </citation>
    <scope>NUCLEOTIDE SEQUENCE [LARGE SCALE GENOMIC DNA]</scope>
    <source>
        <strain evidence="3">LMG 29540</strain>
    </source>
</reference>
<proteinExistence type="predicted"/>
<feature type="region of interest" description="Disordered" evidence="1">
    <location>
        <begin position="34"/>
        <end position="61"/>
    </location>
</feature>
<dbReference type="RefSeq" id="WP_085489783.1">
    <property type="nucleotide sequence ID" value="NZ_FXAT01000020.1"/>
</dbReference>
<keyword evidence="3" id="KW-1185">Reference proteome</keyword>
<gene>
    <name evidence="2" type="ORF">SAMN06265784_12082</name>
</gene>
<evidence type="ECO:0000256" key="1">
    <source>
        <dbReference type="SAM" id="MobiDB-lite"/>
    </source>
</evidence>
<evidence type="ECO:0000313" key="2">
    <source>
        <dbReference type="EMBL" id="SMG61300.1"/>
    </source>
</evidence>
<organism evidence="2 3">
    <name type="scientific">Paraburkholderia susongensis</name>
    <dbReference type="NCBI Taxonomy" id="1515439"/>
    <lineage>
        <taxon>Bacteria</taxon>
        <taxon>Pseudomonadati</taxon>
        <taxon>Pseudomonadota</taxon>
        <taxon>Betaproteobacteria</taxon>
        <taxon>Burkholderiales</taxon>
        <taxon>Burkholderiaceae</taxon>
        <taxon>Paraburkholderia</taxon>
    </lineage>
</organism>
<sequence>MQSNQTPDLMPVPFALNGQRNVIPQASQTGITKGAASLNDGFPPLTMTSPLQGGFRRSVRI</sequence>
<accession>A0A1X7M5R8</accession>